<reference evidence="1 2" key="3">
    <citation type="journal article" date="2013" name="Rice">
        <title>Improvement of the Oryza sativa Nipponbare reference genome using next generation sequence and optical map data.</title>
        <authorList>
            <person name="Kawahara Y."/>
            <person name="de la Bastide M."/>
            <person name="Hamilton J.P."/>
            <person name="Kanamori H."/>
            <person name="McCombie W.R."/>
            <person name="Ouyang S."/>
            <person name="Schwartz D.C."/>
            <person name="Tanaka T."/>
            <person name="Wu J."/>
            <person name="Zhou S."/>
            <person name="Childs K.L."/>
            <person name="Davidson R.M."/>
            <person name="Lin H."/>
            <person name="Quesada-Ocampo L."/>
            <person name="Vaillancourt B."/>
            <person name="Sakai H."/>
            <person name="Lee S.S."/>
            <person name="Kim J."/>
            <person name="Numa H."/>
            <person name="Itoh T."/>
            <person name="Buell C.R."/>
            <person name="Matsumoto T."/>
        </authorList>
    </citation>
    <scope>NUCLEOTIDE SEQUENCE [LARGE SCALE GENOMIC DNA]</scope>
    <source>
        <strain evidence="2">cv. Nipponbare</strain>
    </source>
</reference>
<dbReference type="AlphaFoldDB" id="A0A0P0VQZ7"/>
<evidence type="ECO:0000313" key="2">
    <source>
        <dbReference type="Proteomes" id="UP000059680"/>
    </source>
</evidence>
<reference evidence="1 2" key="2">
    <citation type="journal article" date="2013" name="Plant Cell Physiol.">
        <title>Rice Annotation Project Database (RAP-DB): an integrative and interactive database for rice genomics.</title>
        <authorList>
            <person name="Sakai H."/>
            <person name="Lee S.S."/>
            <person name="Tanaka T."/>
            <person name="Numa H."/>
            <person name="Kim J."/>
            <person name="Kawahara Y."/>
            <person name="Wakimoto H."/>
            <person name="Yang C.C."/>
            <person name="Iwamoto M."/>
            <person name="Abe T."/>
            <person name="Yamada Y."/>
            <person name="Muto A."/>
            <person name="Inokuchi H."/>
            <person name="Ikemura T."/>
            <person name="Matsumoto T."/>
            <person name="Sasaki T."/>
            <person name="Itoh T."/>
        </authorList>
    </citation>
    <scope>NUCLEOTIDE SEQUENCE [LARGE SCALE GENOMIC DNA]</scope>
    <source>
        <strain evidence="2">cv. Nipponbare</strain>
    </source>
</reference>
<dbReference type="ExpressionAtlas" id="A0A0P0VQZ7">
    <property type="expression patterns" value="baseline and differential"/>
</dbReference>
<sequence>MDYAQVSKEHGGFMRFIQVSCLGASASSSRMLRAKAAGEESVLKEFPEATIMRPATMIGTEDRILNRWDSACLCCGCCCCYCQLPQG</sequence>
<dbReference type="InterPro" id="IPR051207">
    <property type="entry name" value="ComplexI_NDUFA9_subunit"/>
</dbReference>
<organism evidence="1 2">
    <name type="scientific">Oryza sativa subsp. japonica</name>
    <name type="common">Rice</name>
    <dbReference type="NCBI Taxonomy" id="39947"/>
    <lineage>
        <taxon>Eukaryota</taxon>
        <taxon>Viridiplantae</taxon>
        <taxon>Streptophyta</taxon>
        <taxon>Embryophyta</taxon>
        <taxon>Tracheophyta</taxon>
        <taxon>Spermatophyta</taxon>
        <taxon>Magnoliopsida</taxon>
        <taxon>Liliopsida</taxon>
        <taxon>Poales</taxon>
        <taxon>Poaceae</taxon>
        <taxon>BOP clade</taxon>
        <taxon>Oryzoideae</taxon>
        <taxon>Oryzeae</taxon>
        <taxon>Oryzinae</taxon>
        <taxon>Oryza</taxon>
        <taxon>Oryza sativa</taxon>
    </lineage>
</organism>
<keyword evidence="2" id="KW-1185">Reference proteome</keyword>
<dbReference type="Proteomes" id="UP000059680">
    <property type="component" value="Chromosome 2"/>
</dbReference>
<evidence type="ECO:0000313" key="1">
    <source>
        <dbReference type="EMBL" id="BAS81407.1"/>
    </source>
</evidence>
<dbReference type="PANTHER" id="PTHR12126">
    <property type="entry name" value="NADH-UBIQUINONE OXIDOREDUCTASE 39 KDA SUBUNIT-RELATED"/>
    <property type="match status" value="1"/>
</dbReference>
<name>A0A0P0VQZ7_ORYSJ</name>
<accession>A0A0P0VQZ7</accession>
<dbReference type="PANTHER" id="PTHR12126:SF11">
    <property type="entry name" value="NADH DEHYDROGENASE [UBIQUINONE] 1 ALPHA SUBCOMPLEX SUBUNIT 9, MITOCHONDRIAL"/>
    <property type="match status" value="1"/>
</dbReference>
<proteinExistence type="predicted"/>
<dbReference type="Gramene" id="Os02t0800500-03">
    <property type="protein sequence ID" value="Os02t0800500-03"/>
    <property type="gene ID" value="Os02g0800500"/>
</dbReference>
<dbReference type="Gene3D" id="3.40.50.720">
    <property type="entry name" value="NAD(P)-binding Rossmann-like Domain"/>
    <property type="match status" value="1"/>
</dbReference>
<protein>
    <submittedName>
        <fullName evidence="1">Os02g0800500 protein</fullName>
    </submittedName>
</protein>
<dbReference type="EMBL" id="AP014958">
    <property type="protein sequence ID" value="BAS81407.1"/>
    <property type="molecule type" value="Genomic_DNA"/>
</dbReference>
<reference evidence="2" key="1">
    <citation type="journal article" date="2005" name="Nature">
        <title>The map-based sequence of the rice genome.</title>
        <authorList>
            <consortium name="International rice genome sequencing project (IRGSP)"/>
            <person name="Matsumoto T."/>
            <person name="Wu J."/>
            <person name="Kanamori H."/>
            <person name="Katayose Y."/>
            <person name="Fujisawa M."/>
            <person name="Namiki N."/>
            <person name="Mizuno H."/>
            <person name="Yamamoto K."/>
            <person name="Antonio B.A."/>
            <person name="Baba T."/>
            <person name="Sakata K."/>
            <person name="Nagamura Y."/>
            <person name="Aoki H."/>
            <person name="Arikawa K."/>
            <person name="Arita K."/>
            <person name="Bito T."/>
            <person name="Chiden Y."/>
            <person name="Fujitsuka N."/>
            <person name="Fukunaka R."/>
            <person name="Hamada M."/>
            <person name="Harada C."/>
            <person name="Hayashi A."/>
            <person name="Hijishita S."/>
            <person name="Honda M."/>
            <person name="Hosokawa S."/>
            <person name="Ichikawa Y."/>
            <person name="Idonuma A."/>
            <person name="Iijima M."/>
            <person name="Ikeda M."/>
            <person name="Ikeno M."/>
            <person name="Ito K."/>
            <person name="Ito S."/>
            <person name="Ito T."/>
            <person name="Ito Y."/>
            <person name="Ito Y."/>
            <person name="Iwabuchi A."/>
            <person name="Kamiya K."/>
            <person name="Karasawa W."/>
            <person name="Kurita K."/>
            <person name="Katagiri S."/>
            <person name="Kikuta A."/>
            <person name="Kobayashi H."/>
            <person name="Kobayashi N."/>
            <person name="Machita K."/>
            <person name="Maehara T."/>
            <person name="Masukawa M."/>
            <person name="Mizubayashi T."/>
            <person name="Mukai Y."/>
            <person name="Nagasaki H."/>
            <person name="Nagata Y."/>
            <person name="Naito S."/>
            <person name="Nakashima M."/>
            <person name="Nakama Y."/>
            <person name="Nakamichi Y."/>
            <person name="Nakamura M."/>
            <person name="Meguro A."/>
            <person name="Negishi M."/>
            <person name="Ohta I."/>
            <person name="Ohta T."/>
            <person name="Okamoto M."/>
            <person name="Ono N."/>
            <person name="Saji S."/>
            <person name="Sakaguchi M."/>
            <person name="Sakai K."/>
            <person name="Shibata M."/>
            <person name="Shimokawa T."/>
            <person name="Song J."/>
            <person name="Takazaki Y."/>
            <person name="Terasawa K."/>
            <person name="Tsugane M."/>
            <person name="Tsuji K."/>
            <person name="Ueda S."/>
            <person name="Waki K."/>
            <person name="Yamagata H."/>
            <person name="Yamamoto M."/>
            <person name="Yamamoto S."/>
            <person name="Yamane H."/>
            <person name="Yoshiki S."/>
            <person name="Yoshihara R."/>
            <person name="Yukawa K."/>
            <person name="Zhong H."/>
            <person name="Yano M."/>
            <person name="Yuan Q."/>
            <person name="Ouyang S."/>
            <person name="Liu J."/>
            <person name="Jones K.M."/>
            <person name="Gansberger K."/>
            <person name="Moffat K."/>
            <person name="Hill J."/>
            <person name="Bera J."/>
            <person name="Fadrosh D."/>
            <person name="Jin S."/>
            <person name="Johri S."/>
            <person name="Kim M."/>
            <person name="Overton L."/>
            <person name="Reardon M."/>
            <person name="Tsitrin T."/>
            <person name="Vuong H."/>
            <person name="Weaver B."/>
            <person name="Ciecko A."/>
            <person name="Tallon L."/>
            <person name="Jackson J."/>
            <person name="Pai G."/>
            <person name="Aken S.V."/>
            <person name="Utterback T."/>
            <person name="Reidmuller S."/>
            <person name="Feldblyum T."/>
            <person name="Hsiao J."/>
            <person name="Zismann V."/>
            <person name="Iobst S."/>
            <person name="de Vazeille A.R."/>
            <person name="Buell C.R."/>
            <person name="Ying K."/>
            <person name="Li Y."/>
            <person name="Lu T."/>
            <person name="Huang Y."/>
            <person name="Zhao Q."/>
            <person name="Feng Q."/>
            <person name="Zhang L."/>
            <person name="Zhu J."/>
            <person name="Weng Q."/>
            <person name="Mu J."/>
            <person name="Lu Y."/>
            <person name="Fan D."/>
            <person name="Liu Y."/>
            <person name="Guan J."/>
            <person name="Zhang Y."/>
            <person name="Yu S."/>
            <person name="Liu X."/>
            <person name="Zhang Y."/>
            <person name="Hong G."/>
            <person name="Han B."/>
            <person name="Choisne N."/>
            <person name="Demange N."/>
            <person name="Orjeda G."/>
            <person name="Samain S."/>
            <person name="Cattolico L."/>
            <person name="Pelletier E."/>
            <person name="Couloux A."/>
            <person name="Segurens B."/>
            <person name="Wincker P."/>
            <person name="D'Hont A."/>
            <person name="Scarpelli C."/>
            <person name="Weissenbach J."/>
            <person name="Salanoubat M."/>
            <person name="Quetier F."/>
            <person name="Yu Y."/>
            <person name="Kim H.R."/>
            <person name="Rambo T."/>
            <person name="Currie J."/>
            <person name="Collura K."/>
            <person name="Luo M."/>
            <person name="Yang T."/>
            <person name="Ammiraju J.S.S."/>
            <person name="Engler F."/>
            <person name="Soderlund C."/>
            <person name="Wing R.A."/>
            <person name="Palmer L.E."/>
            <person name="de la Bastide M."/>
            <person name="Spiegel L."/>
            <person name="Nascimento L."/>
            <person name="Zutavern T."/>
            <person name="O'Shaughnessy A."/>
            <person name="Dike S."/>
            <person name="Dedhia N."/>
            <person name="Preston R."/>
            <person name="Balija V."/>
            <person name="McCombie W.R."/>
            <person name="Chow T."/>
            <person name="Chen H."/>
            <person name="Chung M."/>
            <person name="Chen C."/>
            <person name="Shaw J."/>
            <person name="Wu H."/>
            <person name="Hsiao K."/>
            <person name="Chao Y."/>
            <person name="Chu M."/>
            <person name="Cheng C."/>
            <person name="Hour A."/>
            <person name="Lee P."/>
            <person name="Lin S."/>
            <person name="Lin Y."/>
            <person name="Liou J."/>
            <person name="Liu S."/>
            <person name="Hsing Y."/>
            <person name="Raghuvanshi S."/>
            <person name="Mohanty A."/>
            <person name="Bharti A.K."/>
            <person name="Gaur A."/>
            <person name="Gupta V."/>
            <person name="Kumar D."/>
            <person name="Ravi V."/>
            <person name="Vij S."/>
            <person name="Kapur A."/>
            <person name="Khurana P."/>
            <person name="Khurana P."/>
            <person name="Khurana J.P."/>
            <person name="Tyagi A.K."/>
            <person name="Gaikwad K."/>
            <person name="Singh A."/>
            <person name="Dalal V."/>
            <person name="Srivastava S."/>
            <person name="Dixit A."/>
            <person name="Pal A.K."/>
            <person name="Ghazi I.A."/>
            <person name="Yadav M."/>
            <person name="Pandit A."/>
            <person name="Bhargava A."/>
            <person name="Sureshbabu K."/>
            <person name="Batra K."/>
            <person name="Sharma T.R."/>
            <person name="Mohapatra T."/>
            <person name="Singh N.K."/>
            <person name="Messing J."/>
            <person name="Nelson A.B."/>
            <person name="Fuks G."/>
            <person name="Kavchok S."/>
            <person name="Keizer G."/>
            <person name="Linton E."/>
            <person name="Llaca V."/>
            <person name="Song R."/>
            <person name="Tanyolac B."/>
            <person name="Young S."/>
            <person name="Ho-Il K."/>
            <person name="Hahn J.H."/>
            <person name="Sangsakoo G."/>
            <person name="Vanavichit A."/>
            <person name="de Mattos Luiz.A.T."/>
            <person name="Zimmer P.D."/>
            <person name="Malone G."/>
            <person name="Dellagostin O."/>
            <person name="de Oliveira A.C."/>
            <person name="Bevan M."/>
            <person name="Bancroft I."/>
            <person name="Minx P."/>
            <person name="Cordum H."/>
            <person name="Wilson R."/>
            <person name="Cheng Z."/>
            <person name="Jin W."/>
            <person name="Jiang J."/>
            <person name="Leong S.A."/>
            <person name="Iwama H."/>
            <person name="Gojobori T."/>
            <person name="Itoh T."/>
            <person name="Niimura Y."/>
            <person name="Fujii Y."/>
            <person name="Habara T."/>
            <person name="Sakai H."/>
            <person name="Sato Y."/>
            <person name="Wilson G."/>
            <person name="Kumar K."/>
            <person name="McCouch S."/>
            <person name="Juretic N."/>
            <person name="Hoen D."/>
            <person name="Wright S."/>
            <person name="Bruskiewich R."/>
            <person name="Bureau T."/>
            <person name="Miyao A."/>
            <person name="Hirochika H."/>
            <person name="Nishikawa T."/>
            <person name="Kadowaki K."/>
            <person name="Sugiura M."/>
            <person name="Burr B."/>
            <person name="Sasaki T."/>
        </authorList>
    </citation>
    <scope>NUCLEOTIDE SEQUENCE [LARGE SCALE GENOMIC DNA]</scope>
    <source>
        <strain evidence="2">cv. Nipponbare</strain>
    </source>
</reference>
<gene>
    <name evidence="1" type="ordered locus">Os02g0800500</name>
    <name evidence="1" type="ORF">OSNPB_020800500</name>
</gene>